<dbReference type="Pfam" id="PF01230">
    <property type="entry name" value="HIT"/>
    <property type="match status" value="1"/>
</dbReference>
<dbReference type="InterPro" id="IPR036265">
    <property type="entry name" value="HIT-like_sf"/>
</dbReference>
<dbReference type="PROSITE" id="PS51084">
    <property type="entry name" value="HIT_2"/>
    <property type="match status" value="1"/>
</dbReference>
<proteinExistence type="predicted"/>
<protein>
    <submittedName>
        <fullName evidence="2">Histidine triad family protein</fullName>
    </submittedName>
</protein>
<dbReference type="PIRSF" id="PIRSF000714">
    <property type="entry name" value="HIT"/>
    <property type="match status" value="1"/>
</dbReference>
<feature type="domain" description="HIT" evidence="1">
    <location>
        <begin position="39"/>
        <end position="106"/>
    </location>
</feature>
<dbReference type="GO" id="GO:0003824">
    <property type="term" value="F:catalytic activity"/>
    <property type="evidence" value="ECO:0007669"/>
    <property type="project" value="InterPro"/>
</dbReference>
<accession>A0A3B1BAT0</accession>
<dbReference type="AlphaFoldDB" id="A0A3B1BAT0"/>
<dbReference type="SUPFAM" id="SSF54197">
    <property type="entry name" value="HIT-like"/>
    <property type="match status" value="1"/>
</dbReference>
<dbReference type="InterPro" id="IPR026026">
    <property type="entry name" value="HIT_Hint"/>
</dbReference>
<organism evidence="2">
    <name type="scientific">hydrothermal vent metagenome</name>
    <dbReference type="NCBI Taxonomy" id="652676"/>
    <lineage>
        <taxon>unclassified sequences</taxon>
        <taxon>metagenomes</taxon>
        <taxon>ecological metagenomes</taxon>
    </lineage>
</organism>
<dbReference type="Gene3D" id="3.30.428.10">
    <property type="entry name" value="HIT-like"/>
    <property type="match status" value="1"/>
</dbReference>
<evidence type="ECO:0000259" key="1">
    <source>
        <dbReference type="PROSITE" id="PS51084"/>
    </source>
</evidence>
<name>A0A3B1BAT0_9ZZZZ</name>
<reference evidence="2" key="1">
    <citation type="submission" date="2018-06" db="EMBL/GenBank/DDBJ databases">
        <authorList>
            <person name="Zhirakovskaya E."/>
        </authorList>
    </citation>
    <scope>NUCLEOTIDE SEQUENCE</scope>
</reference>
<gene>
    <name evidence="2" type="ORF">MNBD_GAMMA25-135</name>
</gene>
<sequence length="139" mass="15800">MKMSDFTLDPRLAKDCLVLGKLNFSQLLLMNNSLVPWFILVPNTSEVEIIDLSKSEQADLQEEINRLSAFVRNNFVVSKLNIAAIGNVVSQLHIHVVGRDPADYCWPNVVWGRDECRPYSDEKVVEIRAAVREQLGVFQ</sequence>
<dbReference type="EMBL" id="UOFY01000031">
    <property type="protein sequence ID" value="VAX09093.1"/>
    <property type="molecule type" value="Genomic_DNA"/>
</dbReference>
<dbReference type="InterPro" id="IPR011146">
    <property type="entry name" value="HIT-like"/>
</dbReference>
<evidence type="ECO:0000313" key="2">
    <source>
        <dbReference type="EMBL" id="VAX09093.1"/>
    </source>
</evidence>